<proteinExistence type="predicted"/>
<keyword evidence="2" id="KW-1185">Reference proteome</keyword>
<dbReference type="Proteomes" id="UP001057452">
    <property type="component" value="Chromosome 23"/>
</dbReference>
<evidence type="ECO:0000313" key="2">
    <source>
        <dbReference type="Proteomes" id="UP001057452"/>
    </source>
</evidence>
<reference evidence="1" key="1">
    <citation type="submission" date="2022-05" db="EMBL/GenBank/DDBJ databases">
        <title>Chromosome-level genome of Chaenocephalus aceratus.</title>
        <authorList>
            <person name="Park H."/>
        </authorList>
    </citation>
    <scope>NUCLEOTIDE SEQUENCE</scope>
    <source>
        <strain evidence="1">KU_202001</strain>
    </source>
</reference>
<sequence length="281" mass="31020">MARDGARSRAADSDPGGLTPGFLNHRDPKLVGFSSPYLCVMHSLTHFALEKIFSQKRCFPRSACGLPSGFLPLHLHRAADPHREHQHPDGAGEGGVRHAAGGALHPGSVFWTGVPQRAVKTEVAHPLHPRPCMQPSLVDRGHDPLQGLPGVVRFLFFGMHGFLDEVVFTSVFNLVEKSDRTLSGHTSLWSFLMYGSCSFLVEKLYFHLHFRRGWGPWRRLPFYVCFIYAWEFSWAWSSGSSEPAPGTTPTTPTTSWASSRCCTCRAGLASACIRTCSPTPC</sequence>
<organism evidence="1 2">
    <name type="scientific">Chaenocephalus aceratus</name>
    <name type="common">Blackfin icefish</name>
    <name type="synonym">Chaenichthys aceratus</name>
    <dbReference type="NCBI Taxonomy" id="36190"/>
    <lineage>
        <taxon>Eukaryota</taxon>
        <taxon>Metazoa</taxon>
        <taxon>Chordata</taxon>
        <taxon>Craniata</taxon>
        <taxon>Vertebrata</taxon>
        <taxon>Euteleostomi</taxon>
        <taxon>Actinopterygii</taxon>
        <taxon>Neopterygii</taxon>
        <taxon>Teleostei</taxon>
        <taxon>Neoteleostei</taxon>
        <taxon>Acanthomorphata</taxon>
        <taxon>Eupercaria</taxon>
        <taxon>Perciformes</taxon>
        <taxon>Notothenioidei</taxon>
        <taxon>Channichthyidae</taxon>
        <taxon>Chaenocephalus</taxon>
    </lineage>
</organism>
<name>A0ACB9VS42_CHAAC</name>
<evidence type="ECO:0000313" key="1">
    <source>
        <dbReference type="EMBL" id="KAI4802739.1"/>
    </source>
</evidence>
<comment type="caution">
    <text evidence="1">The sequence shown here is derived from an EMBL/GenBank/DDBJ whole genome shotgun (WGS) entry which is preliminary data.</text>
</comment>
<dbReference type="EMBL" id="CM043807">
    <property type="protein sequence ID" value="KAI4802739.1"/>
    <property type="molecule type" value="Genomic_DNA"/>
</dbReference>
<accession>A0ACB9VS42</accession>
<protein>
    <submittedName>
        <fullName evidence="1">Uncharacterized protein</fullName>
    </submittedName>
</protein>
<gene>
    <name evidence="1" type="ORF">KUCAC02_006316</name>
</gene>